<reference evidence="2" key="2">
    <citation type="submission" date="2020-07" db="EMBL/GenBank/DDBJ databases">
        <authorList>
            <person name="Vera ALvarez R."/>
            <person name="Arias-Moreno D.M."/>
            <person name="Jimenez-Jacinto V."/>
            <person name="Jimenez-Bremont J.F."/>
            <person name="Swaminathan K."/>
            <person name="Moose S.P."/>
            <person name="Guerrero-Gonzalez M.L."/>
            <person name="Marino-Ramirez L."/>
            <person name="Landsman D."/>
            <person name="Rodriguez-Kessler M."/>
            <person name="Delgado-Sanchez P."/>
        </authorList>
    </citation>
    <scope>NUCLEOTIDE SEQUENCE</scope>
    <source>
        <tissue evidence="2">Cladode</tissue>
    </source>
</reference>
<keyword evidence="1" id="KW-0732">Signal</keyword>
<protein>
    <submittedName>
        <fullName evidence="2">Uncharacterized protein</fullName>
    </submittedName>
</protein>
<accession>A0A7C8Z778</accession>
<organism evidence="2">
    <name type="scientific">Opuntia streptacantha</name>
    <name type="common">Prickly pear cactus</name>
    <name type="synonym">Opuntia cardona</name>
    <dbReference type="NCBI Taxonomy" id="393608"/>
    <lineage>
        <taxon>Eukaryota</taxon>
        <taxon>Viridiplantae</taxon>
        <taxon>Streptophyta</taxon>
        <taxon>Embryophyta</taxon>
        <taxon>Tracheophyta</taxon>
        <taxon>Spermatophyta</taxon>
        <taxon>Magnoliopsida</taxon>
        <taxon>eudicotyledons</taxon>
        <taxon>Gunneridae</taxon>
        <taxon>Pentapetalae</taxon>
        <taxon>Caryophyllales</taxon>
        <taxon>Cactineae</taxon>
        <taxon>Cactaceae</taxon>
        <taxon>Opuntioideae</taxon>
        <taxon>Opuntia</taxon>
    </lineage>
</organism>
<name>A0A7C8Z778_OPUST</name>
<evidence type="ECO:0000313" key="2">
    <source>
        <dbReference type="EMBL" id="MBA4635075.1"/>
    </source>
</evidence>
<dbReference type="EMBL" id="GISG01093390">
    <property type="protein sequence ID" value="MBA4635075.1"/>
    <property type="molecule type" value="Transcribed_RNA"/>
</dbReference>
<feature type="chain" id="PRO_5028005698" evidence="1">
    <location>
        <begin position="18"/>
        <end position="105"/>
    </location>
</feature>
<reference evidence="2" key="1">
    <citation type="journal article" date="2013" name="J. Plant Res.">
        <title>Effect of fungi and light on seed germination of three Opuntia species from semiarid lands of central Mexico.</title>
        <authorList>
            <person name="Delgado-Sanchez P."/>
            <person name="Jimenez-Bremont J.F."/>
            <person name="Guerrero-Gonzalez Mde L."/>
            <person name="Flores J."/>
        </authorList>
    </citation>
    <scope>NUCLEOTIDE SEQUENCE</scope>
    <source>
        <tissue evidence="2">Cladode</tissue>
    </source>
</reference>
<evidence type="ECO:0000256" key="1">
    <source>
        <dbReference type="SAM" id="SignalP"/>
    </source>
</evidence>
<sequence>MNLLFSFFWFLGGGGHSTPTLYSIYLHKSGIEETRLRGDHLTLSRCTIYYVYSPLVAFQREINSETINYLFIYFYKNKILESKQSKGCYIRLESDKLDSMTVLHS</sequence>
<dbReference type="AlphaFoldDB" id="A0A7C8Z778"/>
<proteinExistence type="predicted"/>
<feature type="signal peptide" evidence="1">
    <location>
        <begin position="1"/>
        <end position="17"/>
    </location>
</feature>